<dbReference type="EMBL" id="SCKG01000010">
    <property type="protein sequence ID" value="TDH07445.1"/>
    <property type="molecule type" value="Genomic_DNA"/>
</dbReference>
<dbReference type="Proteomes" id="UP000295070">
    <property type="component" value="Chromosome 10"/>
</dbReference>
<accession>A0A484CWV5</accession>
<name>A0A484CWV5_PERFV</name>
<evidence type="ECO:0000313" key="2">
    <source>
        <dbReference type="EMBL" id="TDH07445.1"/>
    </source>
</evidence>
<gene>
    <name evidence="2" type="ORF">EPR50_G00106300</name>
</gene>
<evidence type="ECO:0000313" key="3">
    <source>
        <dbReference type="Proteomes" id="UP000295070"/>
    </source>
</evidence>
<keyword evidence="3" id="KW-1185">Reference proteome</keyword>
<comment type="caution">
    <text evidence="2">The sequence shown here is derived from an EMBL/GenBank/DDBJ whole genome shotgun (WGS) entry which is preliminary data.</text>
</comment>
<sequence length="76" mass="8180">MLGRSAYMLHADQSARSENTEGGLQCFCSTRPPPQPGFSVRQERFSSGYPVVQISHLSETPSSSALKPQPPASSTL</sequence>
<reference evidence="2 3" key="1">
    <citation type="submission" date="2019-01" db="EMBL/GenBank/DDBJ databases">
        <title>A chromosome-scale genome assembly of the yellow perch, Perca flavescens.</title>
        <authorList>
            <person name="Feron R."/>
            <person name="Morvezen R."/>
            <person name="Bestin A."/>
            <person name="Haffray P."/>
            <person name="Klopp C."/>
            <person name="Zahm M."/>
            <person name="Cabau C."/>
            <person name="Roques C."/>
            <person name="Donnadieu C."/>
            <person name="Bouchez O."/>
            <person name="Christie M."/>
            <person name="Larson W."/>
            <person name="Guiguen Y."/>
        </authorList>
    </citation>
    <scope>NUCLEOTIDE SEQUENCE [LARGE SCALE GENOMIC DNA]</scope>
    <source>
        <strain evidence="2">YP-PL-M2</strain>
        <tissue evidence="2">Blood</tissue>
    </source>
</reference>
<protein>
    <submittedName>
        <fullName evidence="2">Uncharacterized protein</fullName>
    </submittedName>
</protein>
<organism evidence="2 3">
    <name type="scientific">Perca flavescens</name>
    <name type="common">American yellow perch</name>
    <name type="synonym">Morone flavescens</name>
    <dbReference type="NCBI Taxonomy" id="8167"/>
    <lineage>
        <taxon>Eukaryota</taxon>
        <taxon>Metazoa</taxon>
        <taxon>Chordata</taxon>
        <taxon>Craniata</taxon>
        <taxon>Vertebrata</taxon>
        <taxon>Euteleostomi</taxon>
        <taxon>Actinopterygii</taxon>
        <taxon>Neopterygii</taxon>
        <taxon>Teleostei</taxon>
        <taxon>Neoteleostei</taxon>
        <taxon>Acanthomorphata</taxon>
        <taxon>Eupercaria</taxon>
        <taxon>Perciformes</taxon>
        <taxon>Percoidei</taxon>
        <taxon>Percidae</taxon>
        <taxon>Percinae</taxon>
        <taxon>Perca</taxon>
    </lineage>
</organism>
<dbReference type="AlphaFoldDB" id="A0A484CWV5"/>
<evidence type="ECO:0000256" key="1">
    <source>
        <dbReference type="SAM" id="MobiDB-lite"/>
    </source>
</evidence>
<feature type="compositionally biased region" description="Polar residues" evidence="1">
    <location>
        <begin position="55"/>
        <end position="76"/>
    </location>
</feature>
<feature type="region of interest" description="Disordered" evidence="1">
    <location>
        <begin position="53"/>
        <end position="76"/>
    </location>
</feature>
<proteinExistence type="predicted"/>